<dbReference type="InterPro" id="IPR029052">
    <property type="entry name" value="Metallo-depent_PP-like"/>
</dbReference>
<feature type="domain" description="Putative 5'-nucleotidase C-terminal" evidence="1">
    <location>
        <begin position="344"/>
        <end position="434"/>
    </location>
</feature>
<dbReference type="GO" id="GO:0005829">
    <property type="term" value="C:cytosol"/>
    <property type="evidence" value="ECO:0007669"/>
    <property type="project" value="TreeGrafter"/>
</dbReference>
<gene>
    <name evidence="2" type="ORF">BCR33DRAFT_642608</name>
</gene>
<dbReference type="InterPro" id="IPR006179">
    <property type="entry name" value="5_nucleotidase/apyrase"/>
</dbReference>
<keyword evidence="3" id="KW-1185">Reference proteome</keyword>
<dbReference type="GO" id="GO:0016787">
    <property type="term" value="F:hydrolase activity"/>
    <property type="evidence" value="ECO:0007669"/>
    <property type="project" value="InterPro"/>
</dbReference>
<feature type="domain" description="Putative 5'-nucleotidase C-terminal" evidence="1">
    <location>
        <begin position="448"/>
        <end position="511"/>
    </location>
</feature>
<feature type="non-terminal residue" evidence="2">
    <location>
        <position position="1"/>
    </location>
</feature>
<dbReference type="AlphaFoldDB" id="A0A1Y2AR95"/>
<comment type="caution">
    <text evidence="2">The sequence shown here is derived from an EMBL/GenBank/DDBJ whole genome shotgun (WGS) entry which is preliminary data.</text>
</comment>
<dbReference type="Gene3D" id="3.60.21.10">
    <property type="match status" value="1"/>
</dbReference>
<feature type="non-terminal residue" evidence="2">
    <location>
        <position position="515"/>
    </location>
</feature>
<dbReference type="PANTHER" id="PTHR11575">
    <property type="entry name" value="5'-NUCLEOTIDASE-RELATED"/>
    <property type="match status" value="1"/>
</dbReference>
<dbReference type="OrthoDB" id="7722975at2759"/>
<sequence>LPWSELNFLSTTDIHGFVNGQGGNMQGQYSANFADFAVFVDNMKAKAAEKGVELFLIDCGDQHDGTVLSDNIKAPGQSVDAQLTLPAIRMADYDVLSIGNHEMYTNDIIDQVTNEVAPSWKGRYITLSLKFQIVACLASSDTATGKPVGAKVRQFVGTQGTKVTAFGFVFQTFNQAGSNIKLTNVTDEVKQSWFTDAVSQPADLFILGGHIALRNQFGNTDKANSIEWDAAIKAIRAINPTTPIAVFGGHYHLRDFKNMGVNAYGISAGRYMETVAFMSMTKDGSKVDRRYLDANVPTYNFHLGRDENAPLANTTEKGNMMLKIIANAAAVTNSSLVVGKAPQDYYLSRVGINDTNSLYKLVGDYMAPTWQKPAPANPLYAIMNSGGLRYDIFAGDVTLDAAFQATPFNNKLILVPDVPFSAIKNFARNMEEYEKTIAFHRRGDGSTCTATLGYVTTDDLSATNPGDDTLHCAISNVKNPNYAVYSPRVLPCAPLDQKWDLIFVDYIEKDVKAVL</sequence>
<dbReference type="Pfam" id="PF21953">
    <property type="entry name" value="NadN_nucleosid_C"/>
    <property type="match status" value="2"/>
</dbReference>
<protein>
    <submittedName>
        <fullName evidence="2">Metallo-dependent phosphatase</fullName>
    </submittedName>
</protein>
<dbReference type="SUPFAM" id="SSF55816">
    <property type="entry name" value="5'-nucleotidase (syn. UDP-sugar hydrolase), C-terminal domain"/>
    <property type="match status" value="1"/>
</dbReference>
<accession>A0A1Y2AR95</accession>
<evidence type="ECO:0000313" key="2">
    <source>
        <dbReference type="EMBL" id="ORY25099.1"/>
    </source>
</evidence>
<dbReference type="SUPFAM" id="SSF56300">
    <property type="entry name" value="Metallo-dependent phosphatases"/>
    <property type="match status" value="1"/>
</dbReference>
<evidence type="ECO:0000313" key="3">
    <source>
        <dbReference type="Proteomes" id="UP000193642"/>
    </source>
</evidence>
<proteinExistence type="predicted"/>
<dbReference type="Gene3D" id="3.90.780.10">
    <property type="entry name" value="5'-Nucleotidase, C-terminal domain"/>
    <property type="match status" value="1"/>
</dbReference>
<name>A0A1Y2AR95_9FUNG</name>
<dbReference type="InterPro" id="IPR053828">
    <property type="entry name" value="Nucleosidase_C"/>
</dbReference>
<evidence type="ECO:0000259" key="1">
    <source>
        <dbReference type="Pfam" id="PF21953"/>
    </source>
</evidence>
<reference evidence="2 3" key="1">
    <citation type="submission" date="2016-07" db="EMBL/GenBank/DDBJ databases">
        <title>Pervasive Adenine N6-methylation of Active Genes in Fungi.</title>
        <authorList>
            <consortium name="DOE Joint Genome Institute"/>
            <person name="Mondo S.J."/>
            <person name="Dannebaum R.O."/>
            <person name="Kuo R.C."/>
            <person name="Labutti K."/>
            <person name="Haridas S."/>
            <person name="Kuo A."/>
            <person name="Salamov A."/>
            <person name="Ahrendt S.R."/>
            <person name="Lipzen A."/>
            <person name="Sullivan W."/>
            <person name="Andreopoulos W.B."/>
            <person name="Clum A."/>
            <person name="Lindquist E."/>
            <person name="Daum C."/>
            <person name="Ramamoorthy G.K."/>
            <person name="Gryganskyi A."/>
            <person name="Culley D."/>
            <person name="Magnuson J.K."/>
            <person name="James T.Y."/>
            <person name="O'Malley M.A."/>
            <person name="Stajich J.E."/>
            <person name="Spatafora J.W."/>
            <person name="Visel A."/>
            <person name="Grigoriev I.V."/>
        </authorList>
    </citation>
    <scope>NUCLEOTIDE SEQUENCE [LARGE SCALE GENOMIC DNA]</scope>
    <source>
        <strain evidence="2 3">JEL800</strain>
    </source>
</reference>
<dbReference type="STRING" id="329046.A0A1Y2AR95"/>
<dbReference type="EMBL" id="MCGO01000134">
    <property type="protein sequence ID" value="ORY25099.1"/>
    <property type="molecule type" value="Genomic_DNA"/>
</dbReference>
<organism evidence="2 3">
    <name type="scientific">Rhizoclosmatium globosum</name>
    <dbReference type="NCBI Taxonomy" id="329046"/>
    <lineage>
        <taxon>Eukaryota</taxon>
        <taxon>Fungi</taxon>
        <taxon>Fungi incertae sedis</taxon>
        <taxon>Chytridiomycota</taxon>
        <taxon>Chytridiomycota incertae sedis</taxon>
        <taxon>Chytridiomycetes</taxon>
        <taxon>Chytridiales</taxon>
        <taxon>Chytriomycetaceae</taxon>
        <taxon>Rhizoclosmatium</taxon>
    </lineage>
</organism>
<dbReference type="InterPro" id="IPR036907">
    <property type="entry name" value="5'-Nucleotdase_C_sf"/>
</dbReference>
<dbReference type="GO" id="GO:0009166">
    <property type="term" value="P:nucleotide catabolic process"/>
    <property type="evidence" value="ECO:0007669"/>
    <property type="project" value="InterPro"/>
</dbReference>
<dbReference type="Proteomes" id="UP000193642">
    <property type="component" value="Unassembled WGS sequence"/>
</dbReference>
<dbReference type="PANTHER" id="PTHR11575:SF22">
    <property type="entry name" value="ADL392WP"/>
    <property type="match status" value="1"/>
</dbReference>